<reference evidence="1 2" key="1">
    <citation type="submission" date="2021-06" db="EMBL/GenBank/DDBJ databases">
        <title>Caerostris extrusa draft genome.</title>
        <authorList>
            <person name="Kono N."/>
            <person name="Arakawa K."/>
        </authorList>
    </citation>
    <scope>NUCLEOTIDE SEQUENCE [LARGE SCALE GENOMIC DNA]</scope>
</reference>
<dbReference type="AlphaFoldDB" id="A0AAV4YG54"/>
<gene>
    <name evidence="1" type="ORF">CEXT_31691</name>
</gene>
<accession>A0AAV4YG54</accession>
<dbReference type="Proteomes" id="UP001054945">
    <property type="component" value="Unassembled WGS sequence"/>
</dbReference>
<evidence type="ECO:0000313" key="1">
    <source>
        <dbReference type="EMBL" id="GIZ05167.1"/>
    </source>
</evidence>
<protein>
    <submittedName>
        <fullName evidence="1">Uncharacterized protein</fullName>
    </submittedName>
</protein>
<evidence type="ECO:0000313" key="2">
    <source>
        <dbReference type="Proteomes" id="UP001054945"/>
    </source>
</evidence>
<sequence>MDKAGKIPYRKLLAKRSPEQFRVPGCGHNFECREGSLFPLRLGKPSSGFCFPLFFKSEDTGYTMYRCCNAWYHNNIWSQSIGHYLECRELSLGKLSLDIYSVFCSPFLEFGRTSHVPCIVAVMPATESYYDTSLLYEWYEPKMLLAILV</sequence>
<keyword evidence="2" id="KW-1185">Reference proteome</keyword>
<name>A0AAV4YG54_CAEEX</name>
<dbReference type="EMBL" id="BPLR01019228">
    <property type="protein sequence ID" value="GIZ05167.1"/>
    <property type="molecule type" value="Genomic_DNA"/>
</dbReference>
<organism evidence="1 2">
    <name type="scientific">Caerostris extrusa</name>
    <name type="common">Bark spider</name>
    <name type="synonym">Caerostris bankana</name>
    <dbReference type="NCBI Taxonomy" id="172846"/>
    <lineage>
        <taxon>Eukaryota</taxon>
        <taxon>Metazoa</taxon>
        <taxon>Ecdysozoa</taxon>
        <taxon>Arthropoda</taxon>
        <taxon>Chelicerata</taxon>
        <taxon>Arachnida</taxon>
        <taxon>Araneae</taxon>
        <taxon>Araneomorphae</taxon>
        <taxon>Entelegynae</taxon>
        <taxon>Araneoidea</taxon>
        <taxon>Araneidae</taxon>
        <taxon>Caerostris</taxon>
    </lineage>
</organism>
<proteinExistence type="predicted"/>
<comment type="caution">
    <text evidence="1">The sequence shown here is derived from an EMBL/GenBank/DDBJ whole genome shotgun (WGS) entry which is preliminary data.</text>
</comment>